<dbReference type="Proteomes" id="UP000621670">
    <property type="component" value="Unassembled WGS sequence"/>
</dbReference>
<reference evidence="2 3" key="1">
    <citation type="submission" date="2020-08" db="EMBL/GenBank/DDBJ databases">
        <title>Description of novel Flavobacterium F-400 isolate.</title>
        <authorList>
            <person name="Saticioglu I."/>
            <person name="Duman M."/>
            <person name="Altun S."/>
        </authorList>
    </citation>
    <scope>NUCLEOTIDE SEQUENCE [LARGE SCALE GENOMIC DNA]</scope>
    <source>
        <strain evidence="2 3">F-400</strain>
    </source>
</reference>
<gene>
    <name evidence="2" type="ORF">H8R26_04450</name>
</gene>
<feature type="signal peptide" evidence="1">
    <location>
        <begin position="1"/>
        <end position="21"/>
    </location>
</feature>
<comment type="caution">
    <text evidence="2">The sequence shown here is derived from an EMBL/GenBank/DDBJ whole genome shotgun (WGS) entry which is preliminary data.</text>
</comment>
<dbReference type="RefSeq" id="WP_166133750.1">
    <property type="nucleotide sequence ID" value="NZ_JAAOBY010000002.1"/>
</dbReference>
<organism evidence="2 3">
    <name type="scientific">Flavobacterium turcicum</name>
    <dbReference type="NCBI Taxonomy" id="2764718"/>
    <lineage>
        <taxon>Bacteria</taxon>
        <taxon>Pseudomonadati</taxon>
        <taxon>Bacteroidota</taxon>
        <taxon>Flavobacteriia</taxon>
        <taxon>Flavobacteriales</taxon>
        <taxon>Flavobacteriaceae</taxon>
        <taxon>Flavobacterium</taxon>
    </lineage>
</organism>
<evidence type="ECO:0000313" key="3">
    <source>
        <dbReference type="Proteomes" id="UP000621670"/>
    </source>
</evidence>
<evidence type="ECO:0000313" key="2">
    <source>
        <dbReference type="EMBL" id="MBC5862663.1"/>
    </source>
</evidence>
<evidence type="ECO:0000256" key="1">
    <source>
        <dbReference type="SAM" id="SignalP"/>
    </source>
</evidence>
<keyword evidence="3" id="KW-1185">Reference proteome</keyword>
<dbReference type="EMBL" id="JACRUM010000002">
    <property type="protein sequence ID" value="MBC5862663.1"/>
    <property type="molecule type" value="Genomic_DNA"/>
</dbReference>
<sequence length="149" mass="16721">MKKLLLLTILALQLSSCTSTKSTLKNTDDSAPNLRLSENNTFIITQFSTDKKYGYDKDYPINLFFSGTANTAINQERFLNALAGPKGEKISYEKLESCCPFPTTKSDMGAGFLDVYQIKWQGQNKPVLLYLNIYEKGILMVPVGFTLKK</sequence>
<protein>
    <submittedName>
        <fullName evidence="2">2-dehydro-3-deoxyphosphooctonate aldolase</fullName>
    </submittedName>
</protein>
<name>A0ABR7JDU3_9FLAO</name>
<keyword evidence="1" id="KW-0732">Signal</keyword>
<proteinExistence type="predicted"/>
<accession>A0ABR7JDU3</accession>
<feature type="chain" id="PRO_5045759897" evidence="1">
    <location>
        <begin position="22"/>
        <end position="149"/>
    </location>
</feature>